<feature type="region of interest" description="Disordered" evidence="1">
    <location>
        <begin position="67"/>
        <end position="96"/>
    </location>
</feature>
<gene>
    <name evidence="3" type="ORF">GCM10011403_08430</name>
</gene>
<proteinExistence type="predicted"/>
<accession>A0A917GPH5</accession>
<feature type="signal peptide" evidence="2">
    <location>
        <begin position="1"/>
        <end position="20"/>
    </location>
</feature>
<dbReference type="OrthoDB" id="7055688at2"/>
<name>A0A917GPH5_9GAMM</name>
<sequence>MYTSRILALPFLLISTALSAQSSEIPRTSDGKPDLQGIWSNATQTSLERPARYGERQALTDQEALDMQDGAQSRAERGNAPSDPDRPPPSDGNTAAAYNSFWLDRGTGVVQVDGEYRTSLIIDPPDGQIPYRENAPEQNKMEQWRDEHGADAFLGPEMATIGERCLLFYDFRTSNSSAGPPMMPMIYNNNYQIVQTDDYVMILAEMMHDARIIRLNSEHQDPAIHKWMGDTIGHWEGDTLVFTTRNLHPQQSHFGSGPGLVVTESLRMVSDSEIVYRFTMDDPVAYESPWTAEMVFHAQPPGEQIYEYACHEGNYALPGILAGKRREESQEQESGPADSTQAD</sequence>
<dbReference type="Proteomes" id="UP000627715">
    <property type="component" value="Unassembled WGS sequence"/>
</dbReference>
<feature type="chain" id="PRO_5037916985" evidence="2">
    <location>
        <begin position="21"/>
        <end position="343"/>
    </location>
</feature>
<protein>
    <submittedName>
        <fullName evidence="3">Uncharacterized protein</fullName>
    </submittedName>
</protein>
<reference evidence="3" key="1">
    <citation type="journal article" date="2014" name="Int. J. Syst. Evol. Microbiol.">
        <title>Complete genome sequence of Corynebacterium casei LMG S-19264T (=DSM 44701T), isolated from a smear-ripened cheese.</title>
        <authorList>
            <consortium name="US DOE Joint Genome Institute (JGI-PGF)"/>
            <person name="Walter F."/>
            <person name="Albersmeier A."/>
            <person name="Kalinowski J."/>
            <person name="Ruckert C."/>
        </authorList>
    </citation>
    <scope>NUCLEOTIDE SEQUENCE</scope>
    <source>
        <strain evidence="3">CGMCC 1.15425</strain>
    </source>
</reference>
<keyword evidence="4" id="KW-1185">Reference proteome</keyword>
<dbReference type="RefSeq" id="WP_157885580.1">
    <property type="nucleotide sequence ID" value="NZ_BMIY01000003.1"/>
</dbReference>
<dbReference type="EMBL" id="BMIY01000003">
    <property type="protein sequence ID" value="GGG53583.1"/>
    <property type="molecule type" value="Genomic_DNA"/>
</dbReference>
<evidence type="ECO:0000256" key="2">
    <source>
        <dbReference type="SAM" id="SignalP"/>
    </source>
</evidence>
<dbReference type="AlphaFoldDB" id="A0A917GPH5"/>
<organism evidence="3 4">
    <name type="scientific">Pseudohongiella nitratireducens</name>
    <dbReference type="NCBI Taxonomy" id="1768907"/>
    <lineage>
        <taxon>Bacteria</taxon>
        <taxon>Pseudomonadati</taxon>
        <taxon>Pseudomonadota</taxon>
        <taxon>Gammaproteobacteria</taxon>
        <taxon>Pseudomonadales</taxon>
        <taxon>Pseudohongiellaceae</taxon>
        <taxon>Pseudohongiella</taxon>
    </lineage>
</organism>
<comment type="caution">
    <text evidence="3">The sequence shown here is derived from an EMBL/GenBank/DDBJ whole genome shotgun (WGS) entry which is preliminary data.</text>
</comment>
<reference evidence="3" key="2">
    <citation type="submission" date="2020-09" db="EMBL/GenBank/DDBJ databases">
        <authorList>
            <person name="Sun Q."/>
            <person name="Zhou Y."/>
        </authorList>
    </citation>
    <scope>NUCLEOTIDE SEQUENCE</scope>
    <source>
        <strain evidence="3">CGMCC 1.15425</strain>
    </source>
</reference>
<feature type="region of interest" description="Disordered" evidence="1">
    <location>
        <begin position="322"/>
        <end position="343"/>
    </location>
</feature>
<evidence type="ECO:0000313" key="3">
    <source>
        <dbReference type="EMBL" id="GGG53583.1"/>
    </source>
</evidence>
<evidence type="ECO:0000313" key="4">
    <source>
        <dbReference type="Proteomes" id="UP000627715"/>
    </source>
</evidence>
<evidence type="ECO:0000256" key="1">
    <source>
        <dbReference type="SAM" id="MobiDB-lite"/>
    </source>
</evidence>
<keyword evidence="2" id="KW-0732">Signal</keyword>